<protein>
    <submittedName>
        <fullName evidence="6">Thermonuclease family protein</fullName>
    </submittedName>
</protein>
<keyword evidence="3" id="KW-0378">Hydrolase</keyword>
<feature type="domain" description="TNase-like" evidence="5">
    <location>
        <begin position="23"/>
        <end position="154"/>
    </location>
</feature>
<dbReference type="RefSeq" id="WP_386363461.1">
    <property type="nucleotide sequence ID" value="NZ_JBHRXZ010000017.1"/>
</dbReference>
<evidence type="ECO:0000256" key="1">
    <source>
        <dbReference type="ARBA" id="ARBA00022722"/>
    </source>
</evidence>
<feature type="chain" id="PRO_5047106335" evidence="4">
    <location>
        <begin position="27"/>
        <end position="254"/>
    </location>
</feature>
<dbReference type="Pfam" id="PF00565">
    <property type="entry name" value="SNase"/>
    <property type="match status" value="1"/>
</dbReference>
<accession>A0ABV7T511</accession>
<comment type="caution">
    <text evidence="6">The sequence shown here is derived from an EMBL/GenBank/DDBJ whole genome shotgun (WGS) entry which is preliminary data.</text>
</comment>
<keyword evidence="4" id="KW-0732">Signal</keyword>
<evidence type="ECO:0000256" key="2">
    <source>
        <dbReference type="ARBA" id="ARBA00022759"/>
    </source>
</evidence>
<keyword evidence="7" id="KW-1185">Reference proteome</keyword>
<evidence type="ECO:0000313" key="7">
    <source>
        <dbReference type="Proteomes" id="UP001595630"/>
    </source>
</evidence>
<gene>
    <name evidence="6" type="ORF">ACFOMF_08180</name>
</gene>
<evidence type="ECO:0000259" key="5">
    <source>
        <dbReference type="PROSITE" id="PS50830"/>
    </source>
</evidence>
<keyword evidence="2" id="KW-0255">Endonuclease</keyword>
<evidence type="ECO:0000313" key="6">
    <source>
        <dbReference type="EMBL" id="MFC3607749.1"/>
    </source>
</evidence>
<dbReference type="InterPro" id="IPR016071">
    <property type="entry name" value="Staphylococal_nuclease_OB-fold"/>
</dbReference>
<dbReference type="Proteomes" id="UP001595630">
    <property type="component" value="Unassembled WGS sequence"/>
</dbReference>
<dbReference type="SUPFAM" id="SSF50199">
    <property type="entry name" value="Staphylococcal nuclease"/>
    <property type="match status" value="1"/>
</dbReference>
<reference evidence="7" key="1">
    <citation type="journal article" date="2019" name="Int. J. Syst. Evol. Microbiol.">
        <title>The Global Catalogue of Microorganisms (GCM) 10K type strain sequencing project: providing services to taxonomists for standard genome sequencing and annotation.</title>
        <authorList>
            <consortium name="The Broad Institute Genomics Platform"/>
            <consortium name="The Broad Institute Genome Sequencing Center for Infectious Disease"/>
            <person name="Wu L."/>
            <person name="Ma J."/>
        </authorList>
    </citation>
    <scope>NUCLEOTIDE SEQUENCE [LARGE SCALE GENOMIC DNA]</scope>
    <source>
        <strain evidence="7">KCTC 42447</strain>
    </source>
</reference>
<dbReference type="SMART" id="SM00318">
    <property type="entry name" value="SNc"/>
    <property type="match status" value="1"/>
</dbReference>
<dbReference type="PANTHER" id="PTHR12302">
    <property type="entry name" value="EBNA2 BINDING PROTEIN P100"/>
    <property type="match status" value="1"/>
</dbReference>
<dbReference type="PANTHER" id="PTHR12302:SF3">
    <property type="entry name" value="SERINE_THREONINE-PROTEIN KINASE 31"/>
    <property type="match status" value="1"/>
</dbReference>
<evidence type="ECO:0000256" key="4">
    <source>
        <dbReference type="SAM" id="SignalP"/>
    </source>
</evidence>
<keyword evidence="1" id="KW-0540">Nuclease</keyword>
<sequence length="254" mass="27497">MGAFFVAWLLASPALALCSLPGPRQAVEIASVIDGDTLRLADGRSVRLIGLDTPELGRKGRADEPYAVAARDELRTLVRASQGRLALHLGEQPQDRYGRALAHAFDAAGNNIEAALLRKGLGRFVAVAPNTAMVTCHQEAEARARASGRGMWRHPQRVDAGQIRQGGFALVEARIERIERNRGGTWLETDGPLVLNIPPGREKAFARAELDAMVGKRVEARGWIIDRKGARSAARWLLPISHPAMVSALSPEAQ</sequence>
<dbReference type="EMBL" id="JBHRXZ010000017">
    <property type="protein sequence ID" value="MFC3607749.1"/>
    <property type="molecule type" value="Genomic_DNA"/>
</dbReference>
<dbReference type="Gene3D" id="2.40.50.90">
    <property type="match status" value="1"/>
</dbReference>
<dbReference type="PROSITE" id="PS50830">
    <property type="entry name" value="TNASE_3"/>
    <property type="match status" value="1"/>
</dbReference>
<evidence type="ECO:0000256" key="3">
    <source>
        <dbReference type="ARBA" id="ARBA00022801"/>
    </source>
</evidence>
<dbReference type="InterPro" id="IPR035437">
    <property type="entry name" value="SNase_OB-fold_sf"/>
</dbReference>
<proteinExistence type="predicted"/>
<organism evidence="6 7">
    <name type="scientific">Stutzerimonas tarimensis</name>
    <dbReference type="NCBI Taxonomy" id="1507735"/>
    <lineage>
        <taxon>Bacteria</taxon>
        <taxon>Pseudomonadati</taxon>
        <taxon>Pseudomonadota</taxon>
        <taxon>Gammaproteobacteria</taxon>
        <taxon>Pseudomonadales</taxon>
        <taxon>Pseudomonadaceae</taxon>
        <taxon>Stutzerimonas</taxon>
    </lineage>
</organism>
<name>A0ABV7T511_9GAMM</name>
<feature type="signal peptide" evidence="4">
    <location>
        <begin position="1"/>
        <end position="26"/>
    </location>
</feature>